<keyword evidence="1" id="KW-1133">Transmembrane helix</keyword>
<gene>
    <name evidence="3" type="ORF">C447_16654</name>
</gene>
<dbReference type="PANTHER" id="PTHR30576:SF0">
    <property type="entry name" value="UNDECAPRENYL-PHOSPHATE N-ACETYLGALACTOSAMINYL 1-PHOSPHATE TRANSFERASE-RELATED"/>
    <property type="match status" value="1"/>
</dbReference>
<organism evidence="3 4">
    <name type="scientific">Halococcus hamelinensis 100A6</name>
    <dbReference type="NCBI Taxonomy" id="1132509"/>
    <lineage>
        <taxon>Archaea</taxon>
        <taxon>Methanobacteriati</taxon>
        <taxon>Methanobacteriota</taxon>
        <taxon>Stenosarchaea group</taxon>
        <taxon>Halobacteria</taxon>
        <taxon>Halobacteriales</taxon>
        <taxon>Halococcaceae</taxon>
        <taxon>Halococcus</taxon>
    </lineage>
</organism>
<dbReference type="Pfam" id="PF02397">
    <property type="entry name" value="Bac_transf"/>
    <property type="match status" value="1"/>
</dbReference>
<dbReference type="EMBL" id="AOMB01000043">
    <property type="protein sequence ID" value="EMA35805.1"/>
    <property type="molecule type" value="Genomic_DNA"/>
</dbReference>
<dbReference type="PATRIC" id="fig|1132509.6.peg.3866"/>
<feature type="transmembrane region" description="Helical" evidence="1">
    <location>
        <begin position="290"/>
        <end position="311"/>
    </location>
</feature>
<dbReference type="RefSeq" id="WP_007695898.1">
    <property type="nucleotide sequence ID" value="NZ_AJRK01000444.1"/>
</dbReference>
<evidence type="ECO:0000259" key="2">
    <source>
        <dbReference type="Pfam" id="PF02397"/>
    </source>
</evidence>
<keyword evidence="3" id="KW-0808">Transferase</keyword>
<evidence type="ECO:0000256" key="1">
    <source>
        <dbReference type="SAM" id="Phobius"/>
    </source>
</evidence>
<protein>
    <submittedName>
        <fullName evidence="3">Exopolysaccharide biosynthesis polyprenyl glycosylphosphotransferase</fullName>
    </submittedName>
</protein>
<accession>M0LUN2</accession>
<dbReference type="InterPro" id="IPR003362">
    <property type="entry name" value="Bact_transf"/>
</dbReference>
<dbReference type="eggNOG" id="arCOG06282">
    <property type="taxonomic scope" value="Archaea"/>
</dbReference>
<evidence type="ECO:0000313" key="3">
    <source>
        <dbReference type="EMBL" id="EMA35805.1"/>
    </source>
</evidence>
<keyword evidence="1" id="KW-0812">Transmembrane</keyword>
<comment type="caution">
    <text evidence="3">The sequence shown here is derived from an EMBL/GenBank/DDBJ whole genome shotgun (WGS) entry which is preliminary data.</text>
</comment>
<feature type="transmembrane region" description="Helical" evidence="1">
    <location>
        <begin position="53"/>
        <end position="75"/>
    </location>
</feature>
<dbReference type="PANTHER" id="PTHR30576">
    <property type="entry name" value="COLANIC BIOSYNTHESIS UDP-GLUCOSE LIPID CARRIER TRANSFERASE"/>
    <property type="match status" value="1"/>
</dbReference>
<feature type="transmembrane region" description="Helical" evidence="1">
    <location>
        <begin position="117"/>
        <end position="135"/>
    </location>
</feature>
<keyword evidence="1" id="KW-0472">Membrane</keyword>
<dbReference type="GO" id="GO:0016780">
    <property type="term" value="F:phosphotransferase activity, for other substituted phosphate groups"/>
    <property type="evidence" value="ECO:0007669"/>
    <property type="project" value="TreeGrafter"/>
</dbReference>
<keyword evidence="4" id="KW-1185">Reference proteome</keyword>
<name>M0LUN2_9EURY</name>
<dbReference type="AlphaFoldDB" id="M0LUN2"/>
<proteinExistence type="predicted"/>
<feature type="transmembrane region" description="Helical" evidence="1">
    <location>
        <begin position="12"/>
        <end position="33"/>
    </location>
</feature>
<sequence>MGYNTGWRYRIASSVGTCVLVVLSVVVANHPFVQSAMTAIPPFDRLTPTVLGSRSLLLAITTALPVVLVAVVTLFKPQPRRILDTVSVTLRRVLTAAFALAAIGYFDYSYRLPRTTLLLSTALLCLGLPAWFVAIRRRPETTTDRVLLIGDDPDAMDEVLRAADFPVIGYIAPAMRYETGPGRATIELADGGTRIGTRLDGIECLGGLSNLDDVLVEHNIDTAVLAFERSDRTEFFGALATCYTHGVVAKVHRKHADSVLTSEASGETLIDTNLEPWDPQDRAVKRAFDVCFAFVGLVALLPIIIVIAVGIKLDDGGPLFYAQERTAEFGETFQVLKFRSMVPDSEDATPIDDRENTRITRVGRLLRRTHFDEIPQLVSILVGDMSVVGPRAVWVDEEPKLEAEIRTWRKRWFVKPGLTGLAQINRVSSTDPQAKFRYDIKYINEQSFWFDLQIVIRQVWQVVTDLVQVTRV</sequence>
<dbReference type="Proteomes" id="UP000011566">
    <property type="component" value="Unassembled WGS sequence"/>
</dbReference>
<evidence type="ECO:0000313" key="4">
    <source>
        <dbReference type="Proteomes" id="UP000011566"/>
    </source>
</evidence>
<feature type="domain" description="Bacterial sugar transferase" evidence="2">
    <location>
        <begin position="285"/>
        <end position="463"/>
    </location>
</feature>
<reference evidence="3 4" key="1">
    <citation type="journal article" date="2014" name="PLoS Genet.">
        <title>Phylogenetically driven sequencing of extremely halophilic archaea reveals strategies for static and dynamic osmo-response.</title>
        <authorList>
            <person name="Becker E.A."/>
            <person name="Seitzer P.M."/>
            <person name="Tritt A."/>
            <person name="Larsen D."/>
            <person name="Krusor M."/>
            <person name="Yao A.I."/>
            <person name="Wu D."/>
            <person name="Madern D."/>
            <person name="Eisen J.A."/>
            <person name="Darling A.E."/>
            <person name="Facciotti M.T."/>
        </authorList>
    </citation>
    <scope>NUCLEOTIDE SEQUENCE [LARGE SCALE GENOMIC DNA]</scope>
    <source>
        <strain evidence="3 4">100A6</strain>
    </source>
</reference>
<feature type="transmembrane region" description="Helical" evidence="1">
    <location>
        <begin position="82"/>
        <end position="105"/>
    </location>
</feature>
<dbReference type="OrthoDB" id="340745at2157"/>